<evidence type="ECO:0000313" key="7">
    <source>
        <dbReference type="EMBL" id="MBE9666279.1"/>
    </source>
</evidence>
<dbReference type="InterPro" id="IPR051459">
    <property type="entry name" value="Cytochrome_c-type_DH"/>
</dbReference>
<feature type="chain" id="PRO_5047524975" evidence="5">
    <location>
        <begin position="19"/>
        <end position="138"/>
    </location>
</feature>
<keyword evidence="2 4" id="KW-0479">Metal-binding</keyword>
<keyword evidence="3 4" id="KW-0408">Iron</keyword>
<dbReference type="InterPro" id="IPR036909">
    <property type="entry name" value="Cyt_c-like_dom_sf"/>
</dbReference>
<evidence type="ECO:0000256" key="5">
    <source>
        <dbReference type="SAM" id="SignalP"/>
    </source>
</evidence>
<feature type="signal peptide" evidence="5">
    <location>
        <begin position="1"/>
        <end position="18"/>
    </location>
</feature>
<keyword evidence="8" id="KW-1185">Reference proteome</keyword>
<evidence type="ECO:0000256" key="3">
    <source>
        <dbReference type="ARBA" id="ARBA00023004"/>
    </source>
</evidence>
<comment type="caution">
    <text evidence="7">The sequence shown here is derived from an EMBL/GenBank/DDBJ whole genome shotgun (WGS) entry which is preliminary data.</text>
</comment>
<evidence type="ECO:0000256" key="1">
    <source>
        <dbReference type="ARBA" id="ARBA00022617"/>
    </source>
</evidence>
<evidence type="ECO:0000313" key="8">
    <source>
        <dbReference type="Proteomes" id="UP000632774"/>
    </source>
</evidence>
<dbReference type="PANTHER" id="PTHR35008">
    <property type="entry name" value="BLL4482 PROTEIN-RELATED"/>
    <property type="match status" value="1"/>
</dbReference>
<keyword evidence="1 4" id="KW-0349">Heme</keyword>
<protein>
    <submittedName>
        <fullName evidence="7">Cytochrome c</fullName>
    </submittedName>
</protein>
<organism evidence="7 8">
    <name type="scientific">Mucilaginibacter boryungensis</name>
    <dbReference type="NCBI Taxonomy" id="768480"/>
    <lineage>
        <taxon>Bacteria</taxon>
        <taxon>Pseudomonadati</taxon>
        <taxon>Bacteroidota</taxon>
        <taxon>Sphingobacteriia</taxon>
        <taxon>Sphingobacteriales</taxon>
        <taxon>Sphingobacteriaceae</taxon>
        <taxon>Mucilaginibacter</taxon>
    </lineage>
</organism>
<accession>A0ABR9XGT7</accession>
<sequence>MKALIVIGSFLAAVVIMASCQNEQQMDFNRYYAAGATVYQTHCQNCHGDKGQGLAALMPPLTDTLFLKAYKNELVCILQNGLKKGIVIHGKSFDGQMPPAKLSLMEMAQVLTYVTNSFGNKQGLINHDDVARDIQGCK</sequence>
<dbReference type="Pfam" id="PF13442">
    <property type="entry name" value="Cytochrome_CBB3"/>
    <property type="match status" value="1"/>
</dbReference>
<name>A0ABR9XGT7_9SPHI</name>
<evidence type="ECO:0000256" key="4">
    <source>
        <dbReference type="PROSITE-ProRule" id="PRU00433"/>
    </source>
</evidence>
<dbReference type="SUPFAM" id="SSF46626">
    <property type="entry name" value="Cytochrome c"/>
    <property type="match status" value="1"/>
</dbReference>
<dbReference type="InterPro" id="IPR009056">
    <property type="entry name" value="Cyt_c-like_dom"/>
</dbReference>
<keyword evidence="5" id="KW-0732">Signal</keyword>
<evidence type="ECO:0000256" key="2">
    <source>
        <dbReference type="ARBA" id="ARBA00022723"/>
    </source>
</evidence>
<gene>
    <name evidence="7" type="ORF">IRJ18_07900</name>
</gene>
<reference evidence="7 8" key="1">
    <citation type="submission" date="2020-10" db="EMBL/GenBank/DDBJ databases">
        <title>Mucilaginibacter mali sp. nov., isolated from rhizosphere soil of apple orchard.</title>
        <authorList>
            <person name="Lee J.-S."/>
            <person name="Kim H.S."/>
            <person name="Kim J.-S."/>
        </authorList>
    </citation>
    <scope>NUCLEOTIDE SEQUENCE [LARGE SCALE GENOMIC DNA]</scope>
    <source>
        <strain evidence="7 8">KCTC 23157</strain>
    </source>
</reference>
<feature type="domain" description="Cytochrome c" evidence="6">
    <location>
        <begin position="30"/>
        <end position="118"/>
    </location>
</feature>
<evidence type="ECO:0000259" key="6">
    <source>
        <dbReference type="PROSITE" id="PS51007"/>
    </source>
</evidence>
<dbReference type="Gene3D" id="1.10.760.10">
    <property type="entry name" value="Cytochrome c-like domain"/>
    <property type="match status" value="1"/>
</dbReference>
<proteinExistence type="predicted"/>
<dbReference type="Proteomes" id="UP000632774">
    <property type="component" value="Unassembled WGS sequence"/>
</dbReference>
<dbReference type="RefSeq" id="WP_194105648.1">
    <property type="nucleotide sequence ID" value="NZ_JADFFM010000001.1"/>
</dbReference>
<dbReference type="EMBL" id="JADFFM010000001">
    <property type="protein sequence ID" value="MBE9666279.1"/>
    <property type="molecule type" value="Genomic_DNA"/>
</dbReference>
<dbReference type="PROSITE" id="PS51007">
    <property type="entry name" value="CYTC"/>
    <property type="match status" value="1"/>
</dbReference>
<dbReference type="PANTHER" id="PTHR35008:SF8">
    <property type="entry name" value="ALCOHOL DEHYDROGENASE CYTOCHROME C SUBUNIT"/>
    <property type="match status" value="1"/>
</dbReference>
<dbReference type="PROSITE" id="PS51257">
    <property type="entry name" value="PROKAR_LIPOPROTEIN"/>
    <property type="match status" value="1"/>
</dbReference>